<keyword evidence="1" id="KW-0614">Plasmid</keyword>
<evidence type="ECO:0000313" key="2">
    <source>
        <dbReference type="Proteomes" id="UP000236649"/>
    </source>
</evidence>
<sequence length="90" mass="10064">MSKEQRTTAFRTELIALVNSHIRENQIIPEEVATVFAEEAKEALDSLAWKPHPQRAASEHLVAAAACLKDGRVIPVPNFEILFPDVDDKE</sequence>
<dbReference type="GeneID" id="55536889"/>
<protein>
    <submittedName>
        <fullName evidence="1">Uncharacterized protein</fullName>
    </submittedName>
</protein>
<dbReference type="AlphaFoldDB" id="A0AAN1MRM1"/>
<accession>A0AAN1MRM1</accession>
<dbReference type="EMBL" id="CP026110">
    <property type="protein sequence ID" value="AUT76884.1"/>
    <property type="molecule type" value="Genomic_DNA"/>
</dbReference>
<gene>
    <name evidence="1" type="ORF">C2L64_52915</name>
</gene>
<dbReference type="RefSeq" id="WP_090839293.1">
    <property type="nucleotide sequence ID" value="NZ_CADFGJ010000047.1"/>
</dbReference>
<geneLocation type="plasmid" evidence="2">
    <name>pemt1</name>
</geneLocation>
<evidence type="ECO:0000313" key="1">
    <source>
        <dbReference type="EMBL" id="AUT76884.1"/>
    </source>
</evidence>
<proteinExistence type="predicted"/>
<name>A0AAN1MRM1_9BURK</name>
<dbReference type="KEGG" id="phs:C2L64_52915"/>
<organism evidence="1 2">
    <name type="scientific">Paraburkholderia hospita</name>
    <dbReference type="NCBI Taxonomy" id="169430"/>
    <lineage>
        <taxon>Bacteria</taxon>
        <taxon>Pseudomonadati</taxon>
        <taxon>Pseudomonadota</taxon>
        <taxon>Betaproteobacteria</taxon>
        <taxon>Burkholderiales</taxon>
        <taxon>Burkholderiaceae</taxon>
        <taxon>Paraburkholderia</taxon>
    </lineage>
</organism>
<dbReference type="Proteomes" id="UP000236649">
    <property type="component" value="Plasmid pEMT1"/>
</dbReference>
<reference evidence="1 2" key="1">
    <citation type="submission" date="2018-01" db="EMBL/GenBank/DDBJ databases">
        <title>Species boundaries and ecological features among Paraburkholderia terrae DSMZ17804T, P. hospita DSMZ17164T and P. caribensis DSMZ13236T.</title>
        <authorList>
            <person name="Pratama A.A."/>
        </authorList>
    </citation>
    <scope>NUCLEOTIDE SEQUENCE [LARGE SCALE GENOMIC DNA]</scope>
    <source>
        <strain evidence="1 2">DSM 17164</strain>
        <plasmid evidence="2">pemt1</plasmid>
    </source>
</reference>